<keyword evidence="1" id="KW-1133">Transmembrane helix</keyword>
<reference evidence="2 3" key="1">
    <citation type="journal article" date="2017" name="Environ. Microbiol.">
        <title>Decay of the glycolytic pathway and adaptation to intranuclear parasitism within Enterocytozoonidae microsporidia.</title>
        <authorList>
            <person name="Wiredu Boakye D."/>
            <person name="Jaroenlak P."/>
            <person name="Prachumwat A."/>
            <person name="Williams T.A."/>
            <person name="Bateman K.S."/>
            <person name="Itsathitphaisarn O."/>
            <person name="Sritunyalucksana K."/>
            <person name="Paszkiewicz K.H."/>
            <person name="Moore K.A."/>
            <person name="Stentiford G.D."/>
            <person name="Williams B.A."/>
        </authorList>
    </citation>
    <scope>NUCLEOTIDE SEQUENCE [LARGE SCALE GENOMIC DNA]</scope>
    <source>
        <strain evidence="3">canceri</strain>
    </source>
</reference>
<dbReference type="Proteomes" id="UP000192501">
    <property type="component" value="Unassembled WGS sequence"/>
</dbReference>
<proteinExistence type="predicted"/>
<dbReference type="VEuPathDB" id="MicrosporidiaDB:A0H76_293"/>
<accession>A0A1X0QCT7</accession>
<comment type="caution">
    <text evidence="2">The sequence shown here is derived from an EMBL/GenBank/DDBJ whole genome shotgun (WGS) entry which is preliminary data.</text>
</comment>
<protein>
    <submittedName>
        <fullName evidence="2">Uncharacterized protein</fullName>
    </submittedName>
</protein>
<gene>
    <name evidence="2" type="ORF">A0H76_293</name>
</gene>
<evidence type="ECO:0000256" key="1">
    <source>
        <dbReference type="SAM" id="Phobius"/>
    </source>
</evidence>
<dbReference type="AlphaFoldDB" id="A0A1X0QCT7"/>
<evidence type="ECO:0000313" key="3">
    <source>
        <dbReference type="Proteomes" id="UP000192501"/>
    </source>
</evidence>
<keyword evidence="1" id="KW-0472">Membrane</keyword>
<organism evidence="2 3">
    <name type="scientific">Hepatospora eriocheir</name>
    <dbReference type="NCBI Taxonomy" id="1081669"/>
    <lineage>
        <taxon>Eukaryota</taxon>
        <taxon>Fungi</taxon>
        <taxon>Fungi incertae sedis</taxon>
        <taxon>Microsporidia</taxon>
        <taxon>Hepatosporidae</taxon>
        <taxon>Hepatospora</taxon>
    </lineage>
</organism>
<evidence type="ECO:0000313" key="2">
    <source>
        <dbReference type="EMBL" id="ORD97578.1"/>
    </source>
</evidence>
<name>A0A1X0QCT7_9MICR</name>
<keyword evidence="1" id="KW-0812">Transmembrane</keyword>
<feature type="transmembrane region" description="Helical" evidence="1">
    <location>
        <begin position="12"/>
        <end position="33"/>
    </location>
</feature>
<sequence>MFLNRELSSSIEVVIFSFFIVSSHLTSIITKILLLNRNITLLKILISILFIWGYQKNQIKFFMKYF</sequence>
<feature type="transmembrane region" description="Helical" evidence="1">
    <location>
        <begin position="39"/>
        <end position="55"/>
    </location>
</feature>
<dbReference type="EMBL" id="LTAI01001018">
    <property type="protein sequence ID" value="ORD97578.1"/>
    <property type="molecule type" value="Genomic_DNA"/>
</dbReference>